<evidence type="ECO:0000313" key="7">
    <source>
        <dbReference type="Proteomes" id="UP000507470"/>
    </source>
</evidence>
<dbReference type="InterPro" id="IPR049050">
    <property type="entry name" value="nSTAND3"/>
</dbReference>
<evidence type="ECO:0000256" key="3">
    <source>
        <dbReference type="PROSITE-ProRule" id="PRU00023"/>
    </source>
</evidence>
<dbReference type="InterPro" id="IPR002110">
    <property type="entry name" value="Ankyrin_rpt"/>
</dbReference>
<dbReference type="SUPFAM" id="SSF48403">
    <property type="entry name" value="Ankyrin repeat"/>
    <property type="match status" value="1"/>
</dbReference>
<gene>
    <name evidence="6" type="ORF">MCOR_9414</name>
</gene>
<dbReference type="SUPFAM" id="SSF52540">
    <property type="entry name" value="P-loop containing nucleoside triphosphate hydrolases"/>
    <property type="match status" value="2"/>
</dbReference>
<dbReference type="Pfam" id="PF12796">
    <property type="entry name" value="Ank_2"/>
    <property type="match status" value="2"/>
</dbReference>
<dbReference type="PANTHER" id="PTHR24198:SF165">
    <property type="entry name" value="ANKYRIN REPEAT-CONTAINING PROTEIN-RELATED"/>
    <property type="match status" value="1"/>
</dbReference>
<dbReference type="EMBL" id="CACVKT020001730">
    <property type="protein sequence ID" value="CAC5370658.1"/>
    <property type="molecule type" value="Genomic_DNA"/>
</dbReference>
<feature type="repeat" description="ANK" evidence="3">
    <location>
        <begin position="682"/>
        <end position="710"/>
    </location>
</feature>
<feature type="domain" description="DZIP3-like HEPN" evidence="4">
    <location>
        <begin position="39"/>
        <end position="165"/>
    </location>
</feature>
<dbReference type="OrthoDB" id="6087955at2759"/>
<dbReference type="Pfam" id="PF20720">
    <property type="entry name" value="nSTAND3"/>
    <property type="match status" value="1"/>
</dbReference>
<proteinExistence type="predicted"/>
<dbReference type="PROSITE" id="PS50088">
    <property type="entry name" value="ANK_REPEAT"/>
    <property type="match status" value="3"/>
</dbReference>
<dbReference type="AlphaFoldDB" id="A0A6J8ANF1"/>
<accession>A0A6J8ANF1</accession>
<evidence type="ECO:0000259" key="4">
    <source>
        <dbReference type="Pfam" id="PF18738"/>
    </source>
</evidence>
<evidence type="ECO:0000256" key="2">
    <source>
        <dbReference type="ARBA" id="ARBA00023043"/>
    </source>
</evidence>
<name>A0A6J8ANF1_MYTCO</name>
<evidence type="ECO:0000313" key="6">
    <source>
        <dbReference type="EMBL" id="CAC5370658.1"/>
    </source>
</evidence>
<feature type="domain" description="Novel STAND NTPase 3" evidence="5">
    <location>
        <begin position="252"/>
        <end position="407"/>
    </location>
</feature>
<feature type="repeat" description="ANK" evidence="3">
    <location>
        <begin position="769"/>
        <end position="801"/>
    </location>
</feature>
<dbReference type="SMART" id="SM00248">
    <property type="entry name" value="ANK"/>
    <property type="match status" value="4"/>
</dbReference>
<dbReference type="PROSITE" id="PS50297">
    <property type="entry name" value="ANK_REP_REGION"/>
    <property type="match status" value="2"/>
</dbReference>
<dbReference type="InterPro" id="IPR027417">
    <property type="entry name" value="P-loop_NTPase"/>
</dbReference>
<dbReference type="Gene3D" id="1.25.40.20">
    <property type="entry name" value="Ankyrin repeat-containing domain"/>
    <property type="match status" value="2"/>
</dbReference>
<sequence length="856" mass="99369">MTAISDEEKNYIIIQFLLTGISPFAVRKVFDKEFHPSCLKNSIRKELPTIYQLRKKGVLNQPQIDLLDPKEGLEPSSTQFDVSLMLCMLRNFTDICVYDKTPHQKDTSVAADLSRIKHYRNDFAHLNESTLSVESFNLIWTDLTEAMKRLGGTNLFKECHELRQKLENLDHRNHICEIFDEMQRNRKVTEDIKEEIYSLKEKHKLEKDFLRAEGEENAKLQELQILNIYDIKHNTEIKRKWREKLNNDNFIVSKAALSTFETIKSNQFVVVSGMSGSGKSMVAQYTALRMSESHSYLVVSLDLSSMSYFPVMNISLKTSPKILYLYDDVFGKYSVSNYDQSNWNSIVVEMKHIASVNPNCRFLITLRPNTIDMSKITHIIPSIVECDLHSPALSLSLDERQKIFDLYIPNEIYQNNDFLLSTEQLPLLCTLYRTHFCNSLQDFFLSSDEIITNKIREMRESENPSYICLALLLVSGEFDTLEWMYECILHLQIIKSKCSYTILQSVISESGFKKAPKSRKILQAGWESIEGIYVKREGNILLFIHEKIHDIVVSCIGKNFIRSILKHAKYSFIENHIRLESFKTEESSPSAFIVLNTNYNEKFFDRLLKEIRHGNQKVLGNIHYRHQGCRKTFIDYLRKHVTESDVEYFKVPLILSSKFGYEDFASFIVKKWKEQLNFKSVHTASPLYVACSMGNFNIVKILVESSVGINEYMYNQEPIAVACENGYRNIVELLLTHGIYSDISIALENACKNGHTEIVILLLNKETFYGNEHLRYACENGHDEIVRILLRHNLPVNDTRDMNKYTPLYFASMKGHLNIVKLLINSEAKENECDISVAEWNDHEDIAEFLRRHLSL</sequence>
<evidence type="ECO:0000256" key="1">
    <source>
        <dbReference type="ARBA" id="ARBA00022737"/>
    </source>
</evidence>
<dbReference type="InterPro" id="IPR041249">
    <property type="entry name" value="HEPN_DZIP3"/>
</dbReference>
<evidence type="ECO:0000259" key="5">
    <source>
        <dbReference type="Pfam" id="PF20720"/>
    </source>
</evidence>
<dbReference type="Proteomes" id="UP000507470">
    <property type="component" value="Unassembled WGS sequence"/>
</dbReference>
<reference evidence="6 7" key="1">
    <citation type="submission" date="2020-06" db="EMBL/GenBank/DDBJ databases">
        <authorList>
            <person name="Li R."/>
            <person name="Bekaert M."/>
        </authorList>
    </citation>
    <scope>NUCLEOTIDE SEQUENCE [LARGE SCALE GENOMIC DNA]</scope>
    <source>
        <strain evidence="7">wild</strain>
    </source>
</reference>
<dbReference type="InterPro" id="IPR036770">
    <property type="entry name" value="Ankyrin_rpt-contain_sf"/>
</dbReference>
<keyword evidence="2 3" id="KW-0040">ANK repeat</keyword>
<dbReference type="Pfam" id="PF18738">
    <property type="entry name" value="HEPN_DZIP3"/>
    <property type="match status" value="1"/>
</dbReference>
<feature type="repeat" description="ANK" evidence="3">
    <location>
        <begin position="803"/>
        <end position="835"/>
    </location>
</feature>
<keyword evidence="7" id="KW-1185">Reference proteome</keyword>
<keyword evidence="1" id="KW-0677">Repeat</keyword>
<organism evidence="6 7">
    <name type="scientific">Mytilus coruscus</name>
    <name type="common">Sea mussel</name>
    <dbReference type="NCBI Taxonomy" id="42192"/>
    <lineage>
        <taxon>Eukaryota</taxon>
        <taxon>Metazoa</taxon>
        <taxon>Spiralia</taxon>
        <taxon>Lophotrochozoa</taxon>
        <taxon>Mollusca</taxon>
        <taxon>Bivalvia</taxon>
        <taxon>Autobranchia</taxon>
        <taxon>Pteriomorphia</taxon>
        <taxon>Mytilida</taxon>
        <taxon>Mytiloidea</taxon>
        <taxon>Mytilidae</taxon>
        <taxon>Mytilinae</taxon>
        <taxon>Mytilus</taxon>
    </lineage>
</organism>
<protein>
    <submittedName>
        <fullName evidence="6">Uncharacterized protein</fullName>
    </submittedName>
</protein>
<dbReference type="PANTHER" id="PTHR24198">
    <property type="entry name" value="ANKYRIN REPEAT AND PROTEIN KINASE DOMAIN-CONTAINING PROTEIN"/>
    <property type="match status" value="1"/>
</dbReference>